<protein>
    <recommendedName>
        <fullName evidence="2">Outer membrane protein beta-barrel domain-containing protein</fullName>
    </recommendedName>
</protein>
<sequence>MKKIFFLFITMFLISELTLAQRETTGLDIKFGIQPPVFHFDELYNTGYGVYFGGLFPFSMDLQFTLYTGYLSWSFDNKAMNLKYTNEFYTNFDIEAPMNLVPLTIGLKYYASRTKVKPYFSADFGFFYHWQTVNGTYTWKSPTGSEDTYLLSNQTSSGIRTMLSLGVGLAATLSKTIDLDFQLKMHALYNAQAISNPGGDGQINGSSSTLYYMAFMIGLNYYLEK</sequence>
<dbReference type="EMBL" id="UOGD01000104">
    <property type="protein sequence ID" value="VAX18517.1"/>
    <property type="molecule type" value="Genomic_DNA"/>
</dbReference>
<organism evidence="1">
    <name type="scientific">hydrothermal vent metagenome</name>
    <dbReference type="NCBI Taxonomy" id="652676"/>
    <lineage>
        <taxon>unclassified sequences</taxon>
        <taxon>metagenomes</taxon>
        <taxon>ecological metagenomes</taxon>
    </lineage>
</organism>
<reference evidence="1" key="1">
    <citation type="submission" date="2018-06" db="EMBL/GenBank/DDBJ databases">
        <authorList>
            <person name="Zhirakovskaya E."/>
        </authorList>
    </citation>
    <scope>NUCLEOTIDE SEQUENCE</scope>
</reference>
<evidence type="ECO:0008006" key="2">
    <source>
        <dbReference type="Google" id="ProtNLM"/>
    </source>
</evidence>
<dbReference type="AlphaFoldDB" id="A0A3B1CP56"/>
<proteinExistence type="predicted"/>
<name>A0A3B1CP56_9ZZZZ</name>
<accession>A0A3B1CP56</accession>
<evidence type="ECO:0000313" key="1">
    <source>
        <dbReference type="EMBL" id="VAX18517.1"/>
    </source>
</evidence>
<gene>
    <name evidence="1" type="ORF">MNBD_IGNAVI01-2195</name>
</gene>